<evidence type="ECO:0000256" key="1">
    <source>
        <dbReference type="SAM" id="MobiDB-lite"/>
    </source>
</evidence>
<gene>
    <name evidence="3" type="ORF">KME25_16735</name>
</gene>
<dbReference type="PROSITE" id="PS51257">
    <property type="entry name" value="PROKAR_LIPOPROTEIN"/>
    <property type="match status" value="1"/>
</dbReference>
<name>A0A951UA32_9CYAN</name>
<comment type="caution">
    <text evidence="3">The sequence shown here is derived from an EMBL/GenBank/DDBJ whole genome shotgun (WGS) entry which is preliminary data.</text>
</comment>
<sequence>MSKKLKKSFLVLVGIAITLSACNEVTERSGQTTTPASPSPAPHASETLNQNPAIAKTTTNTQTERQNYKPISLSEIADTEARVGSDPKALALSAFGKSGIEGGSQQVTVDYPQPNQAVVIITQLGVADDSVRGIRYRAEFVPTTKSAQAQKQWEIVWAGSQVTCQPGRGHQDWSKELCL</sequence>
<reference evidence="3" key="2">
    <citation type="journal article" date="2022" name="Microbiol. Resour. Announc.">
        <title>Metagenome Sequencing to Explore Phylogenomics of Terrestrial Cyanobacteria.</title>
        <authorList>
            <person name="Ward R.D."/>
            <person name="Stajich J.E."/>
            <person name="Johansen J.R."/>
            <person name="Huntemann M."/>
            <person name="Clum A."/>
            <person name="Foster B."/>
            <person name="Foster B."/>
            <person name="Roux S."/>
            <person name="Palaniappan K."/>
            <person name="Varghese N."/>
            <person name="Mukherjee S."/>
            <person name="Reddy T.B.K."/>
            <person name="Daum C."/>
            <person name="Copeland A."/>
            <person name="Chen I.A."/>
            <person name="Ivanova N.N."/>
            <person name="Kyrpides N.C."/>
            <person name="Shapiro N."/>
            <person name="Eloe-Fadrosh E.A."/>
            <person name="Pietrasiak N."/>
        </authorList>
    </citation>
    <scope>NUCLEOTIDE SEQUENCE</scope>
    <source>
        <strain evidence="3">CPER-KK1</strain>
    </source>
</reference>
<evidence type="ECO:0008006" key="5">
    <source>
        <dbReference type="Google" id="ProtNLM"/>
    </source>
</evidence>
<feature type="signal peptide" evidence="2">
    <location>
        <begin position="1"/>
        <end position="23"/>
    </location>
</feature>
<evidence type="ECO:0000313" key="4">
    <source>
        <dbReference type="Proteomes" id="UP000753908"/>
    </source>
</evidence>
<evidence type="ECO:0000256" key="2">
    <source>
        <dbReference type="SAM" id="SignalP"/>
    </source>
</evidence>
<feature type="chain" id="PRO_5037440586" description="Lipoprotein" evidence="2">
    <location>
        <begin position="24"/>
        <end position="179"/>
    </location>
</feature>
<dbReference type="AlphaFoldDB" id="A0A951UA32"/>
<evidence type="ECO:0000313" key="3">
    <source>
        <dbReference type="EMBL" id="MBW4546073.1"/>
    </source>
</evidence>
<dbReference type="Proteomes" id="UP000753908">
    <property type="component" value="Unassembled WGS sequence"/>
</dbReference>
<proteinExistence type="predicted"/>
<keyword evidence="2" id="KW-0732">Signal</keyword>
<organism evidence="3 4">
    <name type="scientific">Symplocastrum torsivum CPER-KK1</name>
    <dbReference type="NCBI Taxonomy" id="450513"/>
    <lineage>
        <taxon>Bacteria</taxon>
        <taxon>Bacillati</taxon>
        <taxon>Cyanobacteriota</taxon>
        <taxon>Cyanophyceae</taxon>
        <taxon>Oscillatoriophycideae</taxon>
        <taxon>Oscillatoriales</taxon>
        <taxon>Microcoleaceae</taxon>
        <taxon>Symplocastrum</taxon>
    </lineage>
</organism>
<protein>
    <recommendedName>
        <fullName evidence="5">Lipoprotein</fullName>
    </recommendedName>
</protein>
<feature type="region of interest" description="Disordered" evidence="1">
    <location>
        <begin position="28"/>
        <end position="64"/>
    </location>
</feature>
<feature type="compositionally biased region" description="Polar residues" evidence="1">
    <location>
        <begin position="46"/>
        <end position="64"/>
    </location>
</feature>
<accession>A0A951UA32</accession>
<dbReference type="EMBL" id="JAHHIF010000021">
    <property type="protein sequence ID" value="MBW4546073.1"/>
    <property type="molecule type" value="Genomic_DNA"/>
</dbReference>
<reference evidence="3" key="1">
    <citation type="submission" date="2021-05" db="EMBL/GenBank/DDBJ databases">
        <authorList>
            <person name="Pietrasiak N."/>
            <person name="Ward R."/>
            <person name="Stajich J.E."/>
            <person name="Kurbessoian T."/>
        </authorList>
    </citation>
    <scope>NUCLEOTIDE SEQUENCE</scope>
    <source>
        <strain evidence="3">CPER-KK1</strain>
    </source>
</reference>